<dbReference type="InterPro" id="IPR011042">
    <property type="entry name" value="6-blade_b-propeller_TolB-like"/>
</dbReference>
<sequence>MRNTFTLLFAALLMAFVGCKNKEKYPGPLTPEKALESIQVIEGLKVELFAAEPLVTDPVSMEFDEDGNCYVVVMSDYPDKPAPGKEKGHIRVLRDTDGDGKADTSIVFADKLSEGTSILPWKGGLLVTAAPEILYMKDTTGDFVADTREVLFSGFFKDNPETQITNLRFGVDNWIYANNRGQDGNVTFSEKPGTPPLSVKGADFRFRLDRGLFELETGPGQFGQALDDYRNRFVTENSIHLQQILIPWRYTHRHAFLPSTRSIKNISDHDPIMFQESATPWWRAERTKRRNQEFQEKKLKRVEYERDHFTGASGGTFYNGDALPKQFYGNIFTGEVAGNLVHRDILTSSPDSVFFTAKRPAEEAKREFIYSKDNWFRPVNFSVGPDGYLYVLDYYRQHIETPVSIPDDLKADMDFYNGADKGRIYRVMPAGGAYKKATPALSKASSDSLVQLFNHPNQWYASQAHRLLVERQDKTVIPALQKVFHESADPRARLHALYVLEAYDALNAGIVKEALADSSNDVKEHAVILAESYAALLPTLLALVKDAPAKLTLQVALSLGQFNAPQVTPALVQVMERFGYDRTIQMAVLSSNAGSAPATLDALFKSSLASDSTKLPNVFVHDCSYVIGNRNNKAQLQQFVSLLEQPAMVFNKRQAIAIKGLVNGWEKSTTIAADLKPKVTALKGKLKNINGETITQLKELVASTK</sequence>
<reference evidence="2 3" key="1">
    <citation type="submission" date="2016-11" db="EMBL/GenBank/DDBJ databases">
        <authorList>
            <person name="Jaros S."/>
            <person name="Januszkiewicz K."/>
            <person name="Wedrychowicz H."/>
        </authorList>
    </citation>
    <scope>NUCLEOTIDE SEQUENCE [LARGE SCALE GENOMIC DNA]</scope>
    <source>
        <strain evidence="2 3">DSM 24787</strain>
    </source>
</reference>
<dbReference type="NCBIfam" id="TIGR02604">
    <property type="entry name" value="Piru_Ver_Nterm"/>
    <property type="match status" value="1"/>
</dbReference>
<dbReference type="InterPro" id="IPR013428">
    <property type="entry name" value="Membrane-bound_put_N"/>
</dbReference>
<gene>
    <name evidence="2" type="ORF">SAMN04488055_3112</name>
</gene>
<evidence type="ECO:0000313" key="2">
    <source>
        <dbReference type="EMBL" id="SIO13511.1"/>
    </source>
</evidence>
<dbReference type="InterPro" id="IPR055557">
    <property type="entry name" value="DUF7133"/>
</dbReference>
<dbReference type="Gene3D" id="2.120.10.30">
    <property type="entry name" value="TolB, C-terminal domain"/>
    <property type="match status" value="1"/>
</dbReference>
<organism evidence="2 3">
    <name type="scientific">Chitinophaga niabensis</name>
    <dbReference type="NCBI Taxonomy" id="536979"/>
    <lineage>
        <taxon>Bacteria</taxon>
        <taxon>Pseudomonadati</taxon>
        <taxon>Bacteroidota</taxon>
        <taxon>Chitinophagia</taxon>
        <taxon>Chitinophagales</taxon>
        <taxon>Chitinophagaceae</taxon>
        <taxon>Chitinophaga</taxon>
    </lineage>
</organism>
<dbReference type="Proteomes" id="UP000185003">
    <property type="component" value="Unassembled WGS sequence"/>
</dbReference>
<dbReference type="RefSeq" id="WP_074240101.1">
    <property type="nucleotide sequence ID" value="NZ_FSRA01000001.1"/>
</dbReference>
<dbReference type="Gene3D" id="1.25.10.10">
    <property type="entry name" value="Leucine-rich Repeat Variant"/>
    <property type="match status" value="1"/>
</dbReference>
<dbReference type="SUPFAM" id="SSF48371">
    <property type="entry name" value="ARM repeat"/>
    <property type="match status" value="1"/>
</dbReference>
<feature type="domain" description="DUF7133" evidence="1">
    <location>
        <begin position="31"/>
        <end position="429"/>
    </location>
</feature>
<dbReference type="OrthoDB" id="9808161at2"/>
<keyword evidence="3" id="KW-1185">Reference proteome</keyword>
<dbReference type="PANTHER" id="PTHR33546:SF1">
    <property type="entry name" value="LARGE, MULTIFUNCTIONAL SECRETED PROTEIN"/>
    <property type="match status" value="1"/>
</dbReference>
<dbReference type="EMBL" id="FSRA01000001">
    <property type="protein sequence ID" value="SIO13511.1"/>
    <property type="molecule type" value="Genomic_DNA"/>
</dbReference>
<dbReference type="AlphaFoldDB" id="A0A1N6H128"/>
<accession>A0A1N6H128</accession>
<protein>
    <submittedName>
        <fullName evidence="2">Putative membrane-bound dehydrogenase domain-containing protein</fullName>
    </submittedName>
</protein>
<evidence type="ECO:0000259" key="1">
    <source>
        <dbReference type="Pfam" id="PF23500"/>
    </source>
</evidence>
<dbReference type="PROSITE" id="PS51257">
    <property type="entry name" value="PROKAR_LIPOPROTEIN"/>
    <property type="match status" value="1"/>
</dbReference>
<dbReference type="InterPro" id="IPR011041">
    <property type="entry name" value="Quinoprot_gluc/sorb_DH_b-prop"/>
</dbReference>
<dbReference type="PANTHER" id="PTHR33546">
    <property type="entry name" value="LARGE, MULTIFUNCTIONAL SECRETED PROTEIN-RELATED"/>
    <property type="match status" value="1"/>
</dbReference>
<proteinExistence type="predicted"/>
<dbReference type="Pfam" id="PF23500">
    <property type="entry name" value="DUF7133"/>
    <property type="match status" value="1"/>
</dbReference>
<dbReference type="SUPFAM" id="SSF50952">
    <property type="entry name" value="Soluble quinoprotein glucose dehydrogenase"/>
    <property type="match status" value="1"/>
</dbReference>
<dbReference type="STRING" id="536979.SAMN04488055_3112"/>
<dbReference type="InterPro" id="IPR016024">
    <property type="entry name" value="ARM-type_fold"/>
</dbReference>
<evidence type="ECO:0000313" key="3">
    <source>
        <dbReference type="Proteomes" id="UP000185003"/>
    </source>
</evidence>
<name>A0A1N6H128_9BACT</name>
<dbReference type="InterPro" id="IPR011989">
    <property type="entry name" value="ARM-like"/>
</dbReference>